<dbReference type="RefSeq" id="WP_150379281.1">
    <property type="nucleotide sequence ID" value="NZ_RZUH01000004.1"/>
</dbReference>
<evidence type="ECO:0000313" key="1">
    <source>
        <dbReference type="EMBL" id="KAA8828115.1"/>
    </source>
</evidence>
<accession>A0A5M9ZKS7</accession>
<evidence type="ECO:0000313" key="2">
    <source>
        <dbReference type="Proteomes" id="UP000410049"/>
    </source>
</evidence>
<organism evidence="1 2">
    <name type="scientific">Bifidobacterium myosotis</name>
    <dbReference type="NCBI Taxonomy" id="1630166"/>
    <lineage>
        <taxon>Bacteria</taxon>
        <taxon>Bacillati</taxon>
        <taxon>Actinomycetota</taxon>
        <taxon>Actinomycetes</taxon>
        <taxon>Bifidobacteriales</taxon>
        <taxon>Bifidobacteriaceae</taxon>
        <taxon>Bifidobacterium</taxon>
    </lineage>
</organism>
<reference evidence="1 2" key="1">
    <citation type="journal article" date="2019" name="Syst. Appl. Microbiol.">
        <title>Characterization of Bifidobacterium species in feaces of the Egyptian fruit bat: Description of B. vespertilionis sp. nov. and B. rousetti sp. nov.</title>
        <authorList>
            <person name="Modesto M."/>
            <person name="Satti M."/>
            <person name="Watanabe K."/>
            <person name="Puglisi E."/>
            <person name="Morelli L."/>
            <person name="Huang C.-H."/>
            <person name="Liou J.-S."/>
            <person name="Miyashita M."/>
            <person name="Tamura T."/>
            <person name="Saito S."/>
            <person name="Mori K."/>
            <person name="Huang L."/>
            <person name="Sciavilla P."/>
            <person name="Sandri C."/>
            <person name="Spiezio C."/>
            <person name="Vitali F."/>
            <person name="Cavalieri D."/>
            <person name="Perpetuini G."/>
            <person name="Tofalo R."/>
            <person name="Bonetti A."/>
            <person name="Arita M."/>
            <person name="Mattarelli P."/>
        </authorList>
    </citation>
    <scope>NUCLEOTIDE SEQUENCE [LARGE SCALE GENOMIC DNA]</scope>
    <source>
        <strain evidence="1 2">RST17</strain>
    </source>
</reference>
<dbReference type="AlphaFoldDB" id="A0A5M9ZKS7"/>
<comment type="caution">
    <text evidence="1">The sequence shown here is derived from an EMBL/GenBank/DDBJ whole genome shotgun (WGS) entry which is preliminary data.</text>
</comment>
<proteinExistence type="predicted"/>
<dbReference type="EMBL" id="RZUH01000004">
    <property type="protein sequence ID" value="KAA8828115.1"/>
    <property type="molecule type" value="Genomic_DNA"/>
</dbReference>
<gene>
    <name evidence="1" type="ORF">EMO91_06655</name>
</gene>
<name>A0A5M9ZKS7_9BIFI</name>
<dbReference type="Proteomes" id="UP000410049">
    <property type="component" value="Unassembled WGS sequence"/>
</dbReference>
<sequence length="95" mass="10253">MTDKGINLTRRALFAAMLDRLLSEGGYGPGTMPARVVGWDSESNARETTTVYYETADGGGGVRVYDEGFGAYVRRACGYGRHPGAFDTLRVGAIR</sequence>
<protein>
    <submittedName>
        <fullName evidence="1">Uncharacterized protein</fullName>
    </submittedName>
</protein>